<evidence type="ECO:0000313" key="3">
    <source>
        <dbReference type="EMBL" id="HBU52968.1"/>
    </source>
</evidence>
<sequence length="347" mass="38502">MNAYTNQSSPNASVLEEAADWVDRFDSLCEAEHRAFTEWLEIEQNKRAFERVSRIMGQPEIVAKGQALLAEHRAASRLAQTPTSLQCKANVSRFPHLSSWLYASAASLLVAAIFITTNVWQPSESSSPGDGLVNQVPVNQWQQEDVTTQIGELRSTVLNDGSIVYLGADTALVVSHTADKRAVRLQQGQAYFDVAHAPHRPFEVEAGDVVITVVGTAFDVERLGSKTDIQVYDGTVNVAADKRLTLYKGDGVVLENGRVIQETHVNNRQLPTWRTGWLEAEGKPIKDIVATLNRYLKKPISYTGDEHYAVSGRFPLNNPKRALKLLASIDELQLQERQTSYTLTLTD</sequence>
<evidence type="ECO:0000313" key="4">
    <source>
        <dbReference type="Proteomes" id="UP000263517"/>
    </source>
</evidence>
<dbReference type="AlphaFoldDB" id="A0A353JI48"/>
<feature type="domain" description="FecR protein" evidence="1">
    <location>
        <begin position="145"/>
        <end position="237"/>
    </location>
</feature>
<evidence type="ECO:0000313" key="2">
    <source>
        <dbReference type="EMBL" id="HAW75719.1"/>
    </source>
</evidence>
<organism evidence="2 4">
    <name type="scientific">Alteromonas australica</name>
    <dbReference type="NCBI Taxonomy" id="589873"/>
    <lineage>
        <taxon>Bacteria</taxon>
        <taxon>Pseudomonadati</taxon>
        <taxon>Pseudomonadota</taxon>
        <taxon>Gammaproteobacteria</taxon>
        <taxon>Alteromonadales</taxon>
        <taxon>Alteromonadaceae</taxon>
        <taxon>Alteromonas/Salinimonas group</taxon>
        <taxon>Alteromonas</taxon>
    </lineage>
</organism>
<dbReference type="OrthoDB" id="9771237at2"/>
<protein>
    <recommendedName>
        <fullName evidence="1">FecR protein domain-containing protein</fullName>
    </recommendedName>
</protein>
<dbReference type="EMBL" id="DNAN01000287">
    <property type="protein sequence ID" value="HAW75719.1"/>
    <property type="molecule type" value="Genomic_DNA"/>
</dbReference>
<dbReference type="Gene3D" id="2.60.120.1440">
    <property type="match status" value="1"/>
</dbReference>
<dbReference type="RefSeq" id="WP_052806691.1">
    <property type="nucleotide sequence ID" value="NZ_CAJXAX010000003.1"/>
</dbReference>
<proteinExistence type="predicted"/>
<dbReference type="GO" id="GO:0016989">
    <property type="term" value="F:sigma factor antagonist activity"/>
    <property type="evidence" value="ECO:0007669"/>
    <property type="project" value="TreeGrafter"/>
</dbReference>
<name>A0A353JI48_9ALTE</name>
<dbReference type="PANTHER" id="PTHR30273">
    <property type="entry name" value="PERIPLASMIC SIGNAL SENSOR AND SIGMA FACTOR ACTIVATOR FECR-RELATED"/>
    <property type="match status" value="1"/>
</dbReference>
<dbReference type="InterPro" id="IPR012373">
    <property type="entry name" value="Ferrdict_sens_TM"/>
</dbReference>
<evidence type="ECO:0000313" key="5">
    <source>
        <dbReference type="Proteomes" id="UP000264779"/>
    </source>
</evidence>
<dbReference type="PIRSF" id="PIRSF018266">
    <property type="entry name" value="FecR"/>
    <property type="match status" value="1"/>
</dbReference>
<gene>
    <name evidence="2" type="ORF">DCW74_08295</name>
    <name evidence="3" type="ORF">DEB45_17080</name>
</gene>
<evidence type="ECO:0000259" key="1">
    <source>
        <dbReference type="Pfam" id="PF04773"/>
    </source>
</evidence>
<dbReference type="EMBL" id="DONK01000266">
    <property type="protein sequence ID" value="HBU52968.1"/>
    <property type="molecule type" value="Genomic_DNA"/>
</dbReference>
<reference evidence="4 5" key="1">
    <citation type="journal article" date="2018" name="Nat. Biotechnol.">
        <title>A standardized bacterial taxonomy based on genome phylogeny substantially revises the tree of life.</title>
        <authorList>
            <person name="Parks D.H."/>
            <person name="Chuvochina M."/>
            <person name="Waite D.W."/>
            <person name="Rinke C."/>
            <person name="Skarshewski A."/>
            <person name="Chaumeil P.A."/>
            <person name="Hugenholtz P."/>
        </authorList>
    </citation>
    <scope>NUCLEOTIDE SEQUENCE [LARGE SCALE GENOMIC DNA]</scope>
    <source>
        <strain evidence="3">UBA11621</strain>
        <strain evidence="2">UBA11978</strain>
    </source>
</reference>
<dbReference type="PANTHER" id="PTHR30273:SF2">
    <property type="entry name" value="PROTEIN FECR"/>
    <property type="match status" value="1"/>
</dbReference>
<comment type="caution">
    <text evidence="2">The sequence shown here is derived from an EMBL/GenBank/DDBJ whole genome shotgun (WGS) entry which is preliminary data.</text>
</comment>
<accession>A0A353JI48</accession>
<dbReference type="Proteomes" id="UP000263517">
    <property type="component" value="Unassembled WGS sequence"/>
</dbReference>
<dbReference type="InterPro" id="IPR006860">
    <property type="entry name" value="FecR"/>
</dbReference>
<dbReference type="Pfam" id="PF04773">
    <property type="entry name" value="FecR"/>
    <property type="match status" value="1"/>
</dbReference>
<dbReference type="Proteomes" id="UP000264779">
    <property type="component" value="Unassembled WGS sequence"/>
</dbReference>